<feature type="region of interest" description="Disordered" evidence="1">
    <location>
        <begin position="229"/>
        <end position="300"/>
    </location>
</feature>
<feature type="transmembrane region" description="Helical" evidence="2">
    <location>
        <begin position="144"/>
        <end position="164"/>
    </location>
</feature>
<feature type="region of interest" description="Disordered" evidence="1">
    <location>
        <begin position="85"/>
        <end position="115"/>
    </location>
</feature>
<sequence>MTGGISLKGAPVGRWALEHDGRLLEAETRRDGRRRTVRLYVDGVPAGEASGFNPVTVPFGDAAVRAVFDAVGLVDGQAARCELVPRGGDREGAEDGDEPAAETARKGVPFTPPEGTRAARREALARAHPVLYASRHVVVAAGKVLFPLLGLGVLVRMLVGLVPWPHVDLPEVSLPDVDPPDLPLPDVPWPDIDLPDVSAPWWVQALLASAKFWGPLLIAVGVAAREVSRRKRRHAEDDARRDGTGTRPPGEGPPDERRTDRSGRGDRGRLGGDRRGNERRPADRESGADRERVGNRAGGG</sequence>
<feature type="compositionally biased region" description="Basic and acidic residues" evidence="1">
    <location>
        <begin position="254"/>
        <end position="294"/>
    </location>
</feature>
<proteinExistence type="predicted"/>
<gene>
    <name evidence="3" type="ORF">ACFQ11_36060</name>
</gene>
<accession>A0ABW3F508</accession>
<evidence type="ECO:0000313" key="4">
    <source>
        <dbReference type="Proteomes" id="UP001596972"/>
    </source>
</evidence>
<keyword evidence="2" id="KW-0812">Transmembrane</keyword>
<reference evidence="4" key="1">
    <citation type="journal article" date="2019" name="Int. J. Syst. Evol. Microbiol.">
        <title>The Global Catalogue of Microorganisms (GCM) 10K type strain sequencing project: providing services to taxonomists for standard genome sequencing and annotation.</title>
        <authorList>
            <consortium name="The Broad Institute Genomics Platform"/>
            <consortium name="The Broad Institute Genome Sequencing Center for Infectious Disease"/>
            <person name="Wu L."/>
            <person name="Ma J."/>
        </authorList>
    </citation>
    <scope>NUCLEOTIDE SEQUENCE [LARGE SCALE GENOMIC DNA]</scope>
    <source>
        <strain evidence="4">JCM 31202</strain>
    </source>
</reference>
<organism evidence="3 4">
    <name type="scientific">Actinomadura sediminis</name>
    <dbReference type="NCBI Taxonomy" id="1038904"/>
    <lineage>
        <taxon>Bacteria</taxon>
        <taxon>Bacillati</taxon>
        <taxon>Actinomycetota</taxon>
        <taxon>Actinomycetes</taxon>
        <taxon>Streptosporangiales</taxon>
        <taxon>Thermomonosporaceae</taxon>
        <taxon>Actinomadura</taxon>
    </lineage>
</organism>
<feature type="transmembrane region" description="Helical" evidence="2">
    <location>
        <begin position="201"/>
        <end position="224"/>
    </location>
</feature>
<dbReference type="EMBL" id="JBHTJA010000171">
    <property type="protein sequence ID" value="MFD0905834.1"/>
    <property type="molecule type" value="Genomic_DNA"/>
</dbReference>
<evidence type="ECO:0000313" key="3">
    <source>
        <dbReference type="EMBL" id="MFD0905834.1"/>
    </source>
</evidence>
<evidence type="ECO:0008006" key="5">
    <source>
        <dbReference type="Google" id="ProtNLM"/>
    </source>
</evidence>
<name>A0ABW3F508_9ACTN</name>
<dbReference type="Proteomes" id="UP001596972">
    <property type="component" value="Unassembled WGS sequence"/>
</dbReference>
<protein>
    <recommendedName>
        <fullName evidence="5">DUF2207 domain-containing protein</fullName>
    </recommendedName>
</protein>
<keyword evidence="4" id="KW-1185">Reference proteome</keyword>
<feature type="compositionally biased region" description="Basic and acidic residues" evidence="1">
    <location>
        <begin position="234"/>
        <end position="244"/>
    </location>
</feature>
<comment type="caution">
    <text evidence="3">The sequence shown here is derived from an EMBL/GenBank/DDBJ whole genome shotgun (WGS) entry which is preliminary data.</text>
</comment>
<dbReference type="RefSeq" id="WP_378307142.1">
    <property type="nucleotide sequence ID" value="NZ_JBHTJA010000171.1"/>
</dbReference>
<evidence type="ECO:0000256" key="2">
    <source>
        <dbReference type="SAM" id="Phobius"/>
    </source>
</evidence>
<keyword evidence="2" id="KW-0472">Membrane</keyword>
<keyword evidence="2" id="KW-1133">Transmembrane helix</keyword>
<evidence type="ECO:0000256" key="1">
    <source>
        <dbReference type="SAM" id="MobiDB-lite"/>
    </source>
</evidence>